<name>A0A1N6KBS4_9BURK</name>
<protein>
    <submittedName>
        <fullName evidence="1">Uncharacterized protein</fullName>
    </submittedName>
</protein>
<proteinExistence type="predicted"/>
<evidence type="ECO:0000313" key="2">
    <source>
        <dbReference type="Proteomes" id="UP000184693"/>
    </source>
</evidence>
<organism evidence="1 2">
    <name type="scientific">Paraburkholderia phenazinium</name>
    <dbReference type="NCBI Taxonomy" id="60549"/>
    <lineage>
        <taxon>Bacteria</taxon>
        <taxon>Pseudomonadati</taxon>
        <taxon>Pseudomonadota</taxon>
        <taxon>Betaproteobacteria</taxon>
        <taxon>Burkholderiales</taxon>
        <taxon>Burkholderiaceae</taxon>
        <taxon>Paraburkholderia</taxon>
    </lineage>
</organism>
<sequence length="160" mass="17569">MPNKSQSRKRNQPAMSPLLRALTFSRAAHEPVTQAMLLQCYTALDAFKRGHGSRDLFMTLGRHFLVSEELCRLGLEPQGLEYIESAHGAMVQLDAAEHQQGDWALGEDEYLRVCAALSILDAQLSAASLETIARAEARMVEGLMRAGRKEAVAEAPTTVC</sequence>
<dbReference type="AlphaFoldDB" id="A0A1N6KBS4"/>
<dbReference type="OrthoDB" id="9110913at2"/>
<accession>A0A1N6KBS4</accession>
<dbReference type="EMBL" id="FSRM01000002">
    <property type="protein sequence ID" value="SIO54008.1"/>
    <property type="molecule type" value="Genomic_DNA"/>
</dbReference>
<dbReference type="RefSeq" id="WP_074268490.1">
    <property type="nucleotide sequence ID" value="NZ_FSRM01000002.1"/>
</dbReference>
<reference evidence="1 2" key="1">
    <citation type="submission" date="2016-11" db="EMBL/GenBank/DDBJ databases">
        <authorList>
            <person name="Jaros S."/>
            <person name="Januszkiewicz K."/>
            <person name="Wedrychowicz H."/>
        </authorList>
    </citation>
    <scope>NUCLEOTIDE SEQUENCE [LARGE SCALE GENOMIC DNA]</scope>
    <source>
        <strain evidence="1 2">GAS86</strain>
    </source>
</reference>
<dbReference type="Proteomes" id="UP000184693">
    <property type="component" value="Unassembled WGS sequence"/>
</dbReference>
<evidence type="ECO:0000313" key="1">
    <source>
        <dbReference type="EMBL" id="SIO54008.1"/>
    </source>
</evidence>
<gene>
    <name evidence="1" type="ORF">SAMN05444168_6713</name>
</gene>